<evidence type="ECO:0000313" key="1">
    <source>
        <dbReference type="EMBL" id="ALS36574.1"/>
    </source>
</evidence>
<reference evidence="2" key="1">
    <citation type="submission" date="2015-12" db="EMBL/GenBank/DDBJ databases">
        <authorList>
            <person name="Lauer A."/>
            <person name="Humrighouse B."/>
            <person name="Loparev V."/>
            <person name="Shewmaker P.L."/>
            <person name="Whitney A.M."/>
            <person name="McLaughlin R.W."/>
        </authorList>
    </citation>
    <scope>NUCLEOTIDE SEQUENCE [LARGE SCALE GENOMIC DNA]</scope>
    <source>
        <strain evidence="2">LMG 26678</strain>
    </source>
</reference>
<dbReference type="EMBL" id="CP013655">
    <property type="protein sequence ID" value="ALS36574.1"/>
    <property type="molecule type" value="Genomic_DNA"/>
</dbReference>
<accession>A0A0U2IU19</accession>
<dbReference type="KEGG" id="erx:ATZ35_05180"/>
<evidence type="ECO:0000313" key="2">
    <source>
        <dbReference type="Proteomes" id="UP000067523"/>
    </source>
</evidence>
<dbReference type="Proteomes" id="UP000067523">
    <property type="component" value="Chromosome"/>
</dbReference>
<keyword evidence="2" id="KW-1185">Reference proteome</keyword>
<organism evidence="1 2">
    <name type="scientific">Enterococcus rotai</name>
    <dbReference type="NCBI Taxonomy" id="118060"/>
    <lineage>
        <taxon>Bacteria</taxon>
        <taxon>Bacillati</taxon>
        <taxon>Bacillota</taxon>
        <taxon>Bacilli</taxon>
        <taxon>Lactobacillales</taxon>
        <taxon>Enterococcaceae</taxon>
        <taxon>Enterococcus</taxon>
    </lineage>
</organism>
<dbReference type="AlphaFoldDB" id="A0A0U2IU19"/>
<protein>
    <recommendedName>
        <fullName evidence="3">PTS EIIB type-3 domain-containing protein</fullName>
    </recommendedName>
</protein>
<sequence length="114" mass="12864">MNKAVVVYQSTPMIGKSKLPNGSILGMFKQKKLVTKLNKTLETKNSPWLVALDDSIADIDVIAQEADAIICVPGLQKQFDLKNYPKEKVFYFDSLSYHELALDNVIKFLESIEQ</sequence>
<name>A0A0U2IU19_9ENTE</name>
<dbReference type="STRING" id="118060.ATZ35_05180"/>
<evidence type="ECO:0008006" key="3">
    <source>
        <dbReference type="Google" id="ProtNLM"/>
    </source>
</evidence>
<gene>
    <name evidence="1" type="ORF">ATZ35_05180</name>
</gene>
<proteinExistence type="predicted"/>